<dbReference type="Proteomes" id="UP000034711">
    <property type="component" value="Unassembled WGS sequence"/>
</dbReference>
<protein>
    <submittedName>
        <fullName evidence="1">Uncharacterized protein</fullName>
    </submittedName>
</protein>
<dbReference type="EMBL" id="LCRI01000014">
    <property type="protein sequence ID" value="KKW32761.1"/>
    <property type="molecule type" value="Genomic_DNA"/>
</dbReference>
<accession>A0A0G1XP97</accession>
<organism evidence="1 2">
    <name type="scientific">Candidatus Uhrbacteria bacterium GW2011_GWA2_53_10</name>
    <dbReference type="NCBI Taxonomy" id="1618980"/>
    <lineage>
        <taxon>Bacteria</taxon>
        <taxon>Candidatus Uhriibacteriota</taxon>
    </lineage>
</organism>
<name>A0A0G1XP97_9BACT</name>
<reference evidence="1 2" key="1">
    <citation type="journal article" date="2015" name="Nature">
        <title>rRNA introns, odd ribosomes, and small enigmatic genomes across a large radiation of phyla.</title>
        <authorList>
            <person name="Brown C.T."/>
            <person name="Hug L.A."/>
            <person name="Thomas B.C."/>
            <person name="Sharon I."/>
            <person name="Castelle C.J."/>
            <person name="Singh A."/>
            <person name="Wilkins M.J."/>
            <person name="Williams K.H."/>
            <person name="Banfield J.F."/>
        </authorList>
    </citation>
    <scope>NUCLEOTIDE SEQUENCE [LARGE SCALE GENOMIC DNA]</scope>
</reference>
<evidence type="ECO:0000313" key="1">
    <source>
        <dbReference type="EMBL" id="KKW32761.1"/>
    </source>
</evidence>
<dbReference type="AlphaFoldDB" id="A0A0G1XP97"/>
<evidence type="ECO:0000313" key="2">
    <source>
        <dbReference type="Proteomes" id="UP000034711"/>
    </source>
</evidence>
<sequence>QRSCQIFSFLSMHNKTPLPFGGGVLVYFIFCLLHFGNQFVEDGWVILGEHREDLAVEIDILLFQPIHESAVREPVRANRGIDADLPQAAEGAFLGAAISEGHRTGLEDRGASESDFGFAAPHHPLRLLEKIPAAFDVLGTALNAWHNS</sequence>
<feature type="non-terminal residue" evidence="1">
    <location>
        <position position="1"/>
    </location>
</feature>
<proteinExistence type="predicted"/>
<comment type="caution">
    <text evidence="1">The sequence shown here is derived from an EMBL/GenBank/DDBJ whole genome shotgun (WGS) entry which is preliminary data.</text>
</comment>
<gene>
    <name evidence="1" type="ORF">UY77_C0014G0001</name>
</gene>